<dbReference type="AlphaFoldDB" id="A0A0E9QK06"/>
<proteinExistence type="predicted"/>
<dbReference type="EMBL" id="GBXM01091887">
    <property type="protein sequence ID" value="JAH16690.1"/>
    <property type="molecule type" value="Transcribed_RNA"/>
</dbReference>
<protein>
    <submittedName>
        <fullName evidence="1">Uncharacterized protein</fullName>
    </submittedName>
</protein>
<evidence type="ECO:0000313" key="1">
    <source>
        <dbReference type="EMBL" id="JAH16690.1"/>
    </source>
</evidence>
<organism evidence="1">
    <name type="scientific">Anguilla anguilla</name>
    <name type="common">European freshwater eel</name>
    <name type="synonym">Muraena anguilla</name>
    <dbReference type="NCBI Taxonomy" id="7936"/>
    <lineage>
        <taxon>Eukaryota</taxon>
        <taxon>Metazoa</taxon>
        <taxon>Chordata</taxon>
        <taxon>Craniata</taxon>
        <taxon>Vertebrata</taxon>
        <taxon>Euteleostomi</taxon>
        <taxon>Actinopterygii</taxon>
        <taxon>Neopterygii</taxon>
        <taxon>Teleostei</taxon>
        <taxon>Anguilliformes</taxon>
        <taxon>Anguillidae</taxon>
        <taxon>Anguilla</taxon>
    </lineage>
</organism>
<sequence>MGFQFNKPCCTDQALWKIQFKTTLNEEYRGIIFLIRF</sequence>
<name>A0A0E9QK06_ANGAN</name>
<reference evidence="1" key="1">
    <citation type="submission" date="2014-11" db="EMBL/GenBank/DDBJ databases">
        <authorList>
            <person name="Amaro Gonzalez C."/>
        </authorList>
    </citation>
    <scope>NUCLEOTIDE SEQUENCE</scope>
</reference>
<reference evidence="1" key="2">
    <citation type="journal article" date="2015" name="Fish Shellfish Immunol.">
        <title>Early steps in the European eel (Anguilla anguilla)-Vibrio vulnificus interaction in the gills: Role of the RtxA13 toxin.</title>
        <authorList>
            <person name="Callol A."/>
            <person name="Pajuelo D."/>
            <person name="Ebbesson L."/>
            <person name="Teles M."/>
            <person name="MacKenzie S."/>
            <person name="Amaro C."/>
        </authorList>
    </citation>
    <scope>NUCLEOTIDE SEQUENCE</scope>
</reference>
<accession>A0A0E9QK06</accession>